<feature type="transmembrane region" description="Helical" evidence="1">
    <location>
        <begin position="85"/>
        <end position="111"/>
    </location>
</feature>
<comment type="caution">
    <text evidence="3">The sequence shown here is derived from an EMBL/GenBank/DDBJ whole genome shotgun (WGS) entry which is preliminary data.</text>
</comment>
<evidence type="ECO:0000313" key="3">
    <source>
        <dbReference type="EMBL" id="KZZ87713.1"/>
    </source>
</evidence>
<protein>
    <submittedName>
        <fullName evidence="3">Acyl-CoA N-acyltransferase</fullName>
    </submittedName>
</protein>
<dbReference type="InterPro" id="IPR000182">
    <property type="entry name" value="GNAT_dom"/>
</dbReference>
<accession>A0A162I296</accession>
<dbReference type="InterPro" id="IPR016181">
    <property type="entry name" value="Acyl_CoA_acyltransferase"/>
</dbReference>
<sequence length="281" mass="31104">MSATPSQQASEQNGSQTIHIFTSAIATTREQKLAALRLISTSVVQQRSAAVRALIFHPAVLPPIVIFLCALGRKLLASEKWGEAMTMLSMCVGAVIAVIACVQWMTAAYIWESQRIGTMRWLEGKNPGSPSQQQKDEDDVIISRFGDEIVGALVLTFVNTNGFRLTPQIRAWTVHADYRNSGIGTSLLEAAISICKERGIDPYTLDFAPDHANSLMVLPSIFNGVFDRRDKWVRKKLGRVLAATLEDTSAVDGEHLSQRSLRERRQQKKQENPLIFKGLIA</sequence>
<dbReference type="PROSITE" id="PS51186">
    <property type="entry name" value="GNAT"/>
    <property type="match status" value="1"/>
</dbReference>
<dbReference type="SUPFAM" id="SSF55729">
    <property type="entry name" value="Acyl-CoA N-acyltransferases (Nat)"/>
    <property type="match status" value="1"/>
</dbReference>
<evidence type="ECO:0000256" key="1">
    <source>
        <dbReference type="SAM" id="Phobius"/>
    </source>
</evidence>
<keyword evidence="1" id="KW-1133">Transmembrane helix</keyword>
<dbReference type="Gene3D" id="3.40.630.30">
    <property type="match status" value="1"/>
</dbReference>
<dbReference type="EMBL" id="AZGZ01000031">
    <property type="protein sequence ID" value="KZZ87713.1"/>
    <property type="molecule type" value="Genomic_DNA"/>
</dbReference>
<dbReference type="GO" id="GO:0016747">
    <property type="term" value="F:acyltransferase activity, transferring groups other than amino-acyl groups"/>
    <property type="evidence" value="ECO:0007669"/>
    <property type="project" value="InterPro"/>
</dbReference>
<proteinExistence type="predicted"/>
<feature type="domain" description="N-acetyltransferase" evidence="2">
    <location>
        <begin position="97"/>
        <end position="246"/>
    </location>
</feature>
<dbReference type="OrthoDB" id="5343688at2759"/>
<dbReference type="AlphaFoldDB" id="A0A162I296"/>
<organism evidence="3 4">
    <name type="scientific">Ascosphaera apis ARSEF 7405</name>
    <dbReference type="NCBI Taxonomy" id="392613"/>
    <lineage>
        <taxon>Eukaryota</taxon>
        <taxon>Fungi</taxon>
        <taxon>Dikarya</taxon>
        <taxon>Ascomycota</taxon>
        <taxon>Pezizomycotina</taxon>
        <taxon>Eurotiomycetes</taxon>
        <taxon>Eurotiomycetidae</taxon>
        <taxon>Onygenales</taxon>
        <taxon>Ascosphaeraceae</taxon>
        <taxon>Ascosphaera</taxon>
    </lineage>
</organism>
<dbReference type="CDD" id="cd04301">
    <property type="entry name" value="NAT_SF"/>
    <property type="match status" value="1"/>
</dbReference>
<reference evidence="3 4" key="1">
    <citation type="journal article" date="2016" name="Genome Biol. Evol.">
        <title>Divergent and convergent evolution of fungal pathogenicity.</title>
        <authorList>
            <person name="Shang Y."/>
            <person name="Xiao G."/>
            <person name="Zheng P."/>
            <person name="Cen K."/>
            <person name="Zhan S."/>
            <person name="Wang C."/>
        </authorList>
    </citation>
    <scope>NUCLEOTIDE SEQUENCE [LARGE SCALE GENOMIC DNA]</scope>
    <source>
        <strain evidence="3 4">ARSEF 7405</strain>
    </source>
</reference>
<feature type="transmembrane region" description="Helical" evidence="1">
    <location>
        <begin position="54"/>
        <end position="73"/>
    </location>
</feature>
<name>A0A162I296_9EURO</name>
<keyword evidence="1" id="KW-0472">Membrane</keyword>
<dbReference type="Pfam" id="PF00583">
    <property type="entry name" value="Acetyltransf_1"/>
    <property type="match status" value="1"/>
</dbReference>
<keyword evidence="1" id="KW-0812">Transmembrane</keyword>
<evidence type="ECO:0000259" key="2">
    <source>
        <dbReference type="PROSITE" id="PS51186"/>
    </source>
</evidence>
<keyword evidence="3" id="KW-0808">Transferase</keyword>
<evidence type="ECO:0000313" key="4">
    <source>
        <dbReference type="Proteomes" id="UP000242877"/>
    </source>
</evidence>
<dbReference type="VEuPathDB" id="FungiDB:AAP_05417"/>
<gene>
    <name evidence="3" type="ORF">AAP_05417</name>
</gene>
<dbReference type="Proteomes" id="UP000242877">
    <property type="component" value="Unassembled WGS sequence"/>
</dbReference>
<keyword evidence="3" id="KW-0012">Acyltransferase</keyword>
<keyword evidence="4" id="KW-1185">Reference proteome</keyword>